<gene>
    <name evidence="1" type="ORF">FNA46_13495</name>
</gene>
<comment type="caution">
    <text evidence="1">The sequence shown here is derived from an EMBL/GenBank/DDBJ whole genome shotgun (WGS) entry which is preliminary data.</text>
</comment>
<accession>A0A549T820</accession>
<protein>
    <recommendedName>
        <fullName evidence="3">Exonuclease SbcC</fullName>
    </recommendedName>
</protein>
<sequence>MILALLARIATPLIVAAALVAAAGFSCWLTLRVIDGMIDDARAGAIAERDAHWTAEIQKSEAATQKRIADTLRETMAAEAAARDQIAAVEARAIQLEKENAALPDAGACGLGRDRVRLLNKR</sequence>
<dbReference type="AlphaFoldDB" id="A0A549T820"/>
<dbReference type="RefSeq" id="WP_143125730.1">
    <property type="nucleotide sequence ID" value="NZ_VJMG01000036.1"/>
</dbReference>
<dbReference type="EMBL" id="VJMG01000036">
    <property type="protein sequence ID" value="TRL38018.1"/>
    <property type="molecule type" value="Genomic_DNA"/>
</dbReference>
<reference evidence="1 2" key="1">
    <citation type="submission" date="2019-07" db="EMBL/GenBank/DDBJ databases">
        <title>Ln-dependent methylotrophs.</title>
        <authorList>
            <person name="Tani A."/>
        </authorList>
    </citation>
    <scope>NUCLEOTIDE SEQUENCE [LARGE SCALE GENOMIC DNA]</scope>
    <source>
        <strain evidence="1 2">SM12</strain>
    </source>
</reference>
<evidence type="ECO:0000313" key="2">
    <source>
        <dbReference type="Proteomes" id="UP000316801"/>
    </source>
</evidence>
<evidence type="ECO:0008006" key="3">
    <source>
        <dbReference type="Google" id="ProtNLM"/>
    </source>
</evidence>
<organism evidence="1 2">
    <name type="scientific">Rhizobium straminoryzae</name>
    <dbReference type="NCBI Taxonomy" id="1387186"/>
    <lineage>
        <taxon>Bacteria</taxon>
        <taxon>Pseudomonadati</taxon>
        <taxon>Pseudomonadota</taxon>
        <taxon>Alphaproteobacteria</taxon>
        <taxon>Hyphomicrobiales</taxon>
        <taxon>Rhizobiaceae</taxon>
        <taxon>Rhizobium/Agrobacterium group</taxon>
        <taxon>Rhizobium</taxon>
    </lineage>
</organism>
<evidence type="ECO:0000313" key="1">
    <source>
        <dbReference type="EMBL" id="TRL38018.1"/>
    </source>
</evidence>
<name>A0A549T820_9HYPH</name>
<dbReference type="Proteomes" id="UP000316801">
    <property type="component" value="Unassembled WGS sequence"/>
</dbReference>
<proteinExistence type="predicted"/>
<keyword evidence="2" id="KW-1185">Reference proteome</keyword>